<dbReference type="SUPFAM" id="SSF56219">
    <property type="entry name" value="DNase I-like"/>
    <property type="match status" value="1"/>
</dbReference>
<dbReference type="InterPro" id="IPR052343">
    <property type="entry name" value="Retrotransposon-Effector_Assoc"/>
</dbReference>
<keyword evidence="5" id="KW-1185">Reference proteome</keyword>
<keyword evidence="2" id="KW-1133">Transmembrane helix</keyword>
<sequence length="1355" mass="154755">MCVGRALNKKCRTSSETFLWMLNNGRWQMMWFMNGVYGCVALVYMCMPGTIFFFAELAESHGRLLKIDECTSNKSRMDYARFMIATPSLKEINVTFQVLIDNRLTSIRLIEDIDFEFASDACLVTCDSDNNSGRVIRNRDSPRQATSLQPVSEHSVMKSEQRVSHGSSKSHKLKKCKFTPSVKGLKKLARLSAADRNALIRSLKNAKQRKSGSSSVKVNSQGKQGTSLTAGSGFSGKDTGSNDWNNWVALHGDEQTAQRDVAVVGNCIGVKCSNSFEVLDRGKGRVREKVESKLEVVDVNLIRFLWGSNDVEFSFQPSVGASGGIITMWDPRAVRVLSSMSLSHALIITGIFVKQNINFCLANVYAPYDYTGRPILWNNLESKILHFSQAAWCVLRDFNVVRYADERVSRASHSALDEFVAFNNFIDSTLLIDLTLCGRKFTWYRGDGKSMSRLDRFLFSDVWLAEFPNCIQAALPRSLSDHCPIQLSIDVQNWGPKPLRMLKCWADIAGYEEFVEEKWHSFQVHGWSGHILKSKLKFIKSELKSWHLNHTANLDNKIQVAKTRLEELDLSGEERWLFEVEEVEMCSLQANISAFSKSQASMHWQKSRVSWLKEGDANSKFFHGIMSSRRQSNSIVSLSSNGRTVEGVNEIRQVIFQHFSQHFRRKNHNRPDISGLVFNSISEADGEFLSRPFLLDEIKKAVWDCDSYKCPGPDGVNLGFFKDFWELLKVDLLNFFSDFYHHRVLTKGLNSTFIALIPKVECPQTVSEFRPIALVSSVYKILAKVLSNRLRTIIGKVVDQSQSAFIKGRQILDGILIANEIVDEARRDNKDLLMFKVDFEKAYDSVDWVYLEEVMLKMNFPSRWRNWIMECVTTASALVLVNGCSTDEFRFERGLRQGDPLSPFLFLLAAEGLNVMMKVMVSENIFTPYVIGARNEVAVSHLQFADDTLLVGVKSWAKVRALKTVLLLFESISGLKVNFHKILSSIPIYFLSFFRAPSGKWVWRCLEERDSLWSLVLKAKYGQEGGRVCFAEGVGSVWWRNVNSMRVGGGVRDNRWLVDNICRRVGNGRDTLFWLDPWLEECPLQRSFCRLYDLAENKCVSLADMFEAGWGIGGEAWKWRRGLFAWEEELVLGCVGKLANICLQVDEVDRWVWKLHSSQSYSVKSAYSYLSASETRISDSFDRFLWLKSVPLKVNIFVWRLFLNRLPTKDNLLKRGSIGDHQLLCSALCGFSEDLNHLFFQCPVYGRLWLVISKWLGISTVLHGVVDAHSVQFCGLGGASKGSTKVFTIIWISVLYVIWRDRNNRIFKSVHESIDKLAERVKLQTFWWLKSSYVLFDFDYLGWRQNPWSCFQAVV</sequence>
<dbReference type="PANTHER" id="PTHR46890">
    <property type="entry name" value="NON-LTR RETROLELEMENT REVERSE TRANSCRIPTASE-LIKE PROTEIN-RELATED"/>
    <property type="match status" value="1"/>
</dbReference>
<dbReference type="Pfam" id="PF13966">
    <property type="entry name" value="zf-RVT"/>
    <property type="match status" value="1"/>
</dbReference>
<feature type="transmembrane region" description="Helical" evidence="2">
    <location>
        <begin position="31"/>
        <end position="55"/>
    </location>
</feature>
<feature type="compositionally biased region" description="Polar residues" evidence="1">
    <location>
        <begin position="143"/>
        <end position="152"/>
    </location>
</feature>
<reference evidence="5" key="1">
    <citation type="journal article" date="2017" name="Front. Plant Sci.">
        <title>Climate Clever Clovers: New Paradigm to Reduce the Environmental Footprint of Ruminants by Breeding Low Methanogenic Forages Utilizing Haplotype Variation.</title>
        <authorList>
            <person name="Kaur P."/>
            <person name="Appels R."/>
            <person name="Bayer P.E."/>
            <person name="Keeble-Gagnere G."/>
            <person name="Wang J."/>
            <person name="Hirakawa H."/>
            <person name="Shirasawa K."/>
            <person name="Vercoe P."/>
            <person name="Stefanova K."/>
            <person name="Durmic Z."/>
            <person name="Nichols P."/>
            <person name="Revell C."/>
            <person name="Isobe S.N."/>
            <person name="Edwards D."/>
            <person name="Erskine W."/>
        </authorList>
    </citation>
    <scope>NUCLEOTIDE SEQUENCE [LARGE SCALE GENOMIC DNA]</scope>
    <source>
        <strain evidence="5">cv. Daliak</strain>
    </source>
</reference>
<dbReference type="CDD" id="cd01650">
    <property type="entry name" value="RT_nLTR_like"/>
    <property type="match status" value="1"/>
</dbReference>
<dbReference type="PROSITE" id="PS50878">
    <property type="entry name" value="RT_POL"/>
    <property type="match status" value="1"/>
</dbReference>
<keyword evidence="2" id="KW-0472">Membrane</keyword>
<dbReference type="OrthoDB" id="1409033at2759"/>
<dbReference type="EMBL" id="DF973995">
    <property type="protein sequence ID" value="GAU43816.1"/>
    <property type="molecule type" value="Genomic_DNA"/>
</dbReference>
<dbReference type="InterPro" id="IPR000477">
    <property type="entry name" value="RT_dom"/>
</dbReference>
<evidence type="ECO:0000259" key="3">
    <source>
        <dbReference type="PROSITE" id="PS50878"/>
    </source>
</evidence>
<evidence type="ECO:0000256" key="1">
    <source>
        <dbReference type="SAM" id="MobiDB-lite"/>
    </source>
</evidence>
<proteinExistence type="predicted"/>
<name>A0A2Z6NJ63_TRISU</name>
<dbReference type="Gene3D" id="3.60.10.10">
    <property type="entry name" value="Endonuclease/exonuclease/phosphatase"/>
    <property type="match status" value="1"/>
</dbReference>
<accession>A0A2Z6NJ63</accession>
<feature type="compositionally biased region" description="Polar residues" evidence="1">
    <location>
        <begin position="211"/>
        <end position="239"/>
    </location>
</feature>
<feature type="domain" description="Reverse transcriptase" evidence="3">
    <location>
        <begin position="738"/>
        <end position="995"/>
    </location>
</feature>
<dbReference type="PANTHER" id="PTHR46890:SF48">
    <property type="entry name" value="RNA-DIRECTED DNA POLYMERASE"/>
    <property type="match status" value="1"/>
</dbReference>
<organism evidence="4 5">
    <name type="scientific">Trifolium subterraneum</name>
    <name type="common">Subterranean clover</name>
    <dbReference type="NCBI Taxonomy" id="3900"/>
    <lineage>
        <taxon>Eukaryota</taxon>
        <taxon>Viridiplantae</taxon>
        <taxon>Streptophyta</taxon>
        <taxon>Embryophyta</taxon>
        <taxon>Tracheophyta</taxon>
        <taxon>Spermatophyta</taxon>
        <taxon>Magnoliopsida</taxon>
        <taxon>eudicotyledons</taxon>
        <taxon>Gunneridae</taxon>
        <taxon>Pentapetalae</taxon>
        <taxon>rosids</taxon>
        <taxon>fabids</taxon>
        <taxon>Fabales</taxon>
        <taxon>Fabaceae</taxon>
        <taxon>Papilionoideae</taxon>
        <taxon>50 kb inversion clade</taxon>
        <taxon>NPAAA clade</taxon>
        <taxon>Hologalegina</taxon>
        <taxon>IRL clade</taxon>
        <taxon>Trifolieae</taxon>
        <taxon>Trifolium</taxon>
    </lineage>
</organism>
<gene>
    <name evidence="4" type="ORF">TSUD_248050</name>
</gene>
<evidence type="ECO:0000256" key="2">
    <source>
        <dbReference type="SAM" id="Phobius"/>
    </source>
</evidence>
<keyword evidence="2" id="KW-0812">Transmembrane</keyword>
<dbReference type="InterPro" id="IPR026960">
    <property type="entry name" value="RVT-Znf"/>
</dbReference>
<protein>
    <recommendedName>
        <fullName evidence="3">Reverse transcriptase domain-containing protein</fullName>
    </recommendedName>
</protein>
<evidence type="ECO:0000313" key="4">
    <source>
        <dbReference type="EMBL" id="GAU43816.1"/>
    </source>
</evidence>
<dbReference type="InterPro" id="IPR036691">
    <property type="entry name" value="Endo/exonu/phosph_ase_sf"/>
</dbReference>
<dbReference type="Proteomes" id="UP000242715">
    <property type="component" value="Unassembled WGS sequence"/>
</dbReference>
<dbReference type="Pfam" id="PF00078">
    <property type="entry name" value="RVT_1"/>
    <property type="match status" value="1"/>
</dbReference>
<evidence type="ECO:0000313" key="5">
    <source>
        <dbReference type="Proteomes" id="UP000242715"/>
    </source>
</evidence>
<feature type="region of interest" description="Disordered" evidence="1">
    <location>
        <begin position="203"/>
        <end position="239"/>
    </location>
</feature>
<dbReference type="SUPFAM" id="SSF56672">
    <property type="entry name" value="DNA/RNA polymerases"/>
    <property type="match status" value="1"/>
</dbReference>
<dbReference type="InterPro" id="IPR043502">
    <property type="entry name" value="DNA/RNA_pol_sf"/>
</dbReference>
<feature type="region of interest" description="Disordered" evidence="1">
    <location>
        <begin position="133"/>
        <end position="174"/>
    </location>
</feature>